<dbReference type="SUPFAM" id="SSF56112">
    <property type="entry name" value="Protein kinase-like (PK-like)"/>
    <property type="match status" value="1"/>
</dbReference>
<keyword evidence="3" id="KW-1185">Reference proteome</keyword>
<name>A0A934VEC1_9BACT</name>
<dbReference type="EMBL" id="JAENII010000002">
    <property type="protein sequence ID" value="MBK1825812.1"/>
    <property type="molecule type" value="Genomic_DNA"/>
</dbReference>
<reference evidence="2" key="1">
    <citation type="submission" date="2021-01" db="EMBL/GenBank/DDBJ databases">
        <title>Modified the classification status of verrucomicrobia.</title>
        <authorList>
            <person name="Feng X."/>
        </authorList>
    </citation>
    <scope>NUCLEOTIDE SEQUENCE</scope>
    <source>
        <strain evidence="2">KCTC 22201</strain>
    </source>
</reference>
<evidence type="ECO:0000259" key="1">
    <source>
        <dbReference type="Pfam" id="PF01636"/>
    </source>
</evidence>
<comment type="caution">
    <text evidence="2">The sequence shown here is derived from an EMBL/GenBank/DDBJ whole genome shotgun (WGS) entry which is preliminary data.</text>
</comment>
<dbReference type="InterPro" id="IPR011009">
    <property type="entry name" value="Kinase-like_dom_sf"/>
</dbReference>
<accession>A0A934VEC1</accession>
<protein>
    <submittedName>
        <fullName evidence="2">Phosphotransferase</fullName>
    </submittedName>
</protein>
<evidence type="ECO:0000313" key="2">
    <source>
        <dbReference type="EMBL" id="MBK1825812.1"/>
    </source>
</evidence>
<dbReference type="RefSeq" id="WP_200275863.1">
    <property type="nucleotide sequence ID" value="NZ_JAENII010000002.1"/>
</dbReference>
<dbReference type="Pfam" id="PF01636">
    <property type="entry name" value="APH"/>
    <property type="match status" value="1"/>
</dbReference>
<dbReference type="Proteomes" id="UP000658278">
    <property type="component" value="Unassembled WGS sequence"/>
</dbReference>
<evidence type="ECO:0000313" key="3">
    <source>
        <dbReference type="Proteomes" id="UP000658278"/>
    </source>
</evidence>
<feature type="domain" description="Aminoglycoside phosphotransferase" evidence="1">
    <location>
        <begin position="70"/>
        <end position="265"/>
    </location>
</feature>
<organism evidence="2 3">
    <name type="scientific">Haloferula rosea</name>
    <dbReference type="NCBI Taxonomy" id="490093"/>
    <lineage>
        <taxon>Bacteria</taxon>
        <taxon>Pseudomonadati</taxon>
        <taxon>Verrucomicrobiota</taxon>
        <taxon>Verrucomicrobiia</taxon>
        <taxon>Verrucomicrobiales</taxon>
        <taxon>Verrucomicrobiaceae</taxon>
        <taxon>Haloferula</taxon>
    </lineage>
</organism>
<dbReference type="InterPro" id="IPR002575">
    <property type="entry name" value="Aminoglycoside_PTrfase"/>
</dbReference>
<sequence length="373" mass="42175">MHDLRAIASLFDMRADFVHAHPYGSGHINDTYCAWYDLSGKRVRFIHQRINHNVFKDPVALMKNVERVTQHALSRLLEANHPEAYRRTLTCIPSVDGSAWAFDADGNCWRTYPFIERARGYDEIESLMQAQEAAKAFGEFQKLTADLGGERLNETIPNFHHTPTRLENLEKAIVAADPDRREAAADLIEFALSRSGDCHKVTDLIESGAVPERVTHNDTKLNNVLLDDVTSEGVCVIDLDTTMPGSVLYDFGDMIRTACPTTREDEVDLRKIDLRTDRLEALLKGYLSSASSFLNQCEIDHLAFSGKLLTLECGMRFLTDFLEGDVYFKIKRPNHNLDRCRSQFALVKAIEKRLPEMEDLVQTIAGRVESAVV</sequence>
<gene>
    <name evidence="2" type="ORF">JIN81_02175</name>
</gene>
<dbReference type="AlphaFoldDB" id="A0A934VEC1"/>
<proteinExistence type="predicted"/>
<dbReference type="Gene3D" id="3.90.1200.10">
    <property type="match status" value="1"/>
</dbReference>